<dbReference type="RefSeq" id="WP_066765410.1">
    <property type="nucleotide sequence ID" value="NZ_BMIO01000001.1"/>
</dbReference>
<name>A0A917DFC9_9SPHN</name>
<evidence type="ECO:0000313" key="2">
    <source>
        <dbReference type="Proteomes" id="UP000598997"/>
    </source>
</evidence>
<keyword evidence="2" id="KW-1185">Reference proteome</keyword>
<evidence type="ECO:0008006" key="3">
    <source>
        <dbReference type="Google" id="ProtNLM"/>
    </source>
</evidence>
<sequence length="150" mass="15911">MPDPIGFSATTARFKLPFLNVAQAQKEVFVNEAHVILDALLHPVVQGTTDTPPTDPKSGECWIVAPSGNGLFASHDDEIACYHDGQWIFCSPARGMQVFDLTTGALAFFANGWSRLSPISSPQGGTNVDIEARAAIDGIIAALNQEGITG</sequence>
<dbReference type="Pfam" id="PF10983">
    <property type="entry name" value="DUF2793"/>
    <property type="match status" value="1"/>
</dbReference>
<dbReference type="InterPro" id="IPR021251">
    <property type="entry name" value="DUF2793"/>
</dbReference>
<dbReference type="AlphaFoldDB" id="A0A917DFC9"/>
<dbReference type="Proteomes" id="UP000598997">
    <property type="component" value="Unassembled WGS sequence"/>
</dbReference>
<dbReference type="EMBL" id="BMIO01000001">
    <property type="protein sequence ID" value="GGD33093.1"/>
    <property type="molecule type" value="Genomic_DNA"/>
</dbReference>
<organism evidence="1 2">
    <name type="scientific">Croceicoccus pelagius</name>
    <dbReference type="NCBI Taxonomy" id="1703341"/>
    <lineage>
        <taxon>Bacteria</taxon>
        <taxon>Pseudomonadati</taxon>
        <taxon>Pseudomonadota</taxon>
        <taxon>Alphaproteobacteria</taxon>
        <taxon>Sphingomonadales</taxon>
        <taxon>Erythrobacteraceae</taxon>
        <taxon>Croceicoccus</taxon>
    </lineage>
</organism>
<gene>
    <name evidence="1" type="ORF">GCM10010989_03960</name>
</gene>
<evidence type="ECO:0000313" key="1">
    <source>
        <dbReference type="EMBL" id="GGD33093.1"/>
    </source>
</evidence>
<comment type="caution">
    <text evidence="1">The sequence shown here is derived from an EMBL/GenBank/DDBJ whole genome shotgun (WGS) entry which is preliminary data.</text>
</comment>
<reference evidence="1 2" key="1">
    <citation type="journal article" date="2014" name="Int. J. Syst. Evol. Microbiol.">
        <title>Complete genome sequence of Corynebacterium casei LMG S-19264T (=DSM 44701T), isolated from a smear-ripened cheese.</title>
        <authorList>
            <consortium name="US DOE Joint Genome Institute (JGI-PGF)"/>
            <person name="Walter F."/>
            <person name="Albersmeier A."/>
            <person name="Kalinowski J."/>
            <person name="Ruckert C."/>
        </authorList>
    </citation>
    <scope>NUCLEOTIDE SEQUENCE [LARGE SCALE GENOMIC DNA]</scope>
    <source>
        <strain evidence="1 2">CGMCC 1.15358</strain>
    </source>
</reference>
<dbReference type="OrthoDB" id="564699at2"/>
<proteinExistence type="predicted"/>
<protein>
    <recommendedName>
        <fullName evidence="3">DUF2793 domain-containing protein</fullName>
    </recommendedName>
</protein>
<accession>A0A917DFC9</accession>